<keyword evidence="7 10" id="KW-0496">Mitochondrion</keyword>
<dbReference type="RefSeq" id="XP_024665856.1">
    <property type="nucleotide sequence ID" value="XM_024810088.1"/>
</dbReference>
<comment type="catalytic activity">
    <reaction evidence="9 10">
        <text>glycine(in) = glycine(out)</text>
        <dbReference type="Rhea" id="RHEA:70715"/>
        <dbReference type="ChEBI" id="CHEBI:57305"/>
    </reaction>
</comment>
<feature type="repeat" description="Solcar" evidence="11">
    <location>
        <begin position="101"/>
        <end position="185"/>
    </location>
</feature>
<name>A0A2T0FLP0_9ASCO</name>
<dbReference type="STRING" id="45607.A0A2T0FLP0"/>
<evidence type="ECO:0000256" key="6">
    <source>
        <dbReference type="ARBA" id="ARBA00022989"/>
    </source>
</evidence>
<dbReference type="InterPro" id="IPR023395">
    <property type="entry name" value="MCP_dom_sf"/>
</dbReference>
<dbReference type="SUPFAM" id="SSF103506">
    <property type="entry name" value="Mitochondrial carrier"/>
    <property type="match status" value="1"/>
</dbReference>
<evidence type="ECO:0000256" key="2">
    <source>
        <dbReference type="ARBA" id="ARBA00022448"/>
    </source>
</evidence>
<sequence>MGEFKTSSHLTAGFVGGLASAVLLQPLDLLKTRLQQTPGSTLMETVRGLRSPLELWRGTLPSALRTSLGASMYLTSLSKMRASLANYTKPEEGYSSELPKLSSQANLATGAVARGLVGFITMPITVVKVRFESSLYHYKSMAEAVKALYVERGIRGFFYGYGVTLTRDAPYAGLYVLFYEQCKDLLNDLFPAGDAHRKITTSAALNSLSAVSAAVAATTITSPFDTIKTRVQLNPEKYKSFLTAIRLIIKKESFMSLFSGLSLRLTRKALSSGVSWCIYEELVRLNAFKGNIAL</sequence>
<protein>
    <recommendedName>
        <fullName evidence="10">Mitochondrial glycine transporter</fullName>
    </recommendedName>
    <alternativeName>
        <fullName evidence="10">Solute carrier family 25 member 38 homolog</fullName>
    </alternativeName>
</protein>
<feature type="repeat" description="Solcar" evidence="11">
    <location>
        <begin position="4"/>
        <end position="83"/>
    </location>
</feature>
<evidence type="ECO:0000256" key="9">
    <source>
        <dbReference type="ARBA" id="ARBA00034060"/>
    </source>
</evidence>
<evidence type="ECO:0000256" key="4">
    <source>
        <dbReference type="ARBA" id="ARBA00022737"/>
    </source>
</evidence>
<evidence type="ECO:0000256" key="11">
    <source>
        <dbReference type="PROSITE-ProRule" id="PRU00282"/>
    </source>
</evidence>
<evidence type="ECO:0000256" key="5">
    <source>
        <dbReference type="ARBA" id="ARBA00022792"/>
    </source>
</evidence>
<dbReference type="PROSITE" id="PS50920">
    <property type="entry name" value="SOLCAR"/>
    <property type="match status" value="3"/>
</dbReference>
<dbReference type="GO" id="GO:1904983">
    <property type="term" value="P:glycine import into mitochondrion"/>
    <property type="evidence" value="ECO:0007669"/>
    <property type="project" value="UniProtKB-UniRule"/>
</dbReference>
<reference evidence="12 13" key="1">
    <citation type="submission" date="2017-04" db="EMBL/GenBank/DDBJ databases">
        <title>Genome sequencing of [Candida] sorbophila.</title>
        <authorList>
            <person name="Ahn J.O."/>
        </authorList>
    </citation>
    <scope>NUCLEOTIDE SEQUENCE [LARGE SCALE GENOMIC DNA]</scope>
    <source>
        <strain evidence="12 13">DS02</strain>
    </source>
</reference>
<evidence type="ECO:0000256" key="8">
    <source>
        <dbReference type="ARBA" id="ARBA00023136"/>
    </source>
</evidence>
<comment type="similarity">
    <text evidence="10">Belongs to the mitochondrial carrier (TC 2.A.29) family. SLC25A38 subfamily.</text>
</comment>
<dbReference type="AlphaFoldDB" id="A0A2T0FLP0"/>
<evidence type="ECO:0000256" key="10">
    <source>
        <dbReference type="HAMAP-Rule" id="MF_03064"/>
    </source>
</evidence>
<comment type="function">
    <text evidence="10">Mitochondrial glycine transporter that imports glycine into the mitochondrial matrix. Plays an important role in providing glycine for the first enzymatic step in heme biosynthesis, the condensation of glycine with succinyl-CoA to produce 5-aminolevulinate (ALA) in the miochondrial matrix.</text>
</comment>
<evidence type="ECO:0000256" key="1">
    <source>
        <dbReference type="ARBA" id="ARBA00004141"/>
    </source>
</evidence>
<evidence type="ECO:0000313" key="13">
    <source>
        <dbReference type="Proteomes" id="UP000238350"/>
    </source>
</evidence>
<accession>A0A2T0FLP0</accession>
<keyword evidence="5 10" id="KW-0999">Mitochondrion inner membrane</keyword>
<dbReference type="PANTHER" id="PTHR46181:SF3">
    <property type="entry name" value="MITOCHONDRIAL GLYCINE TRANSPORTER"/>
    <property type="match status" value="1"/>
</dbReference>
<keyword evidence="4 10" id="KW-0677">Repeat</keyword>
<dbReference type="Gene3D" id="1.50.40.10">
    <property type="entry name" value="Mitochondrial carrier domain"/>
    <property type="match status" value="1"/>
</dbReference>
<keyword evidence="6 10" id="KW-1133">Transmembrane helix</keyword>
<evidence type="ECO:0000256" key="3">
    <source>
        <dbReference type="ARBA" id="ARBA00022692"/>
    </source>
</evidence>
<evidence type="ECO:0000313" key="12">
    <source>
        <dbReference type="EMBL" id="PRT55911.1"/>
    </source>
</evidence>
<dbReference type="InterPro" id="IPR030847">
    <property type="entry name" value="Hem25/SLC25A38"/>
</dbReference>
<comment type="subcellular location">
    <subcellularLocation>
        <location evidence="1">Membrane</location>
        <topology evidence="1">Multi-pass membrane protein</topology>
    </subcellularLocation>
    <subcellularLocation>
        <location evidence="10">Mitochondrion inner membrane</location>
        <topology evidence="10">Multi-pass membrane protein</topology>
    </subcellularLocation>
</comment>
<dbReference type="EMBL" id="NDIQ01000022">
    <property type="protein sequence ID" value="PRT55911.1"/>
    <property type="molecule type" value="Genomic_DNA"/>
</dbReference>
<comment type="caution">
    <text evidence="12">The sequence shown here is derived from an EMBL/GenBank/DDBJ whole genome shotgun (WGS) entry which is preliminary data.</text>
</comment>
<dbReference type="Pfam" id="PF00153">
    <property type="entry name" value="Mito_carr"/>
    <property type="match status" value="3"/>
</dbReference>
<keyword evidence="3 10" id="KW-0812">Transmembrane</keyword>
<dbReference type="HAMAP" id="MF_03064">
    <property type="entry name" value="SLC25A38"/>
    <property type="match status" value="1"/>
</dbReference>
<proteinExistence type="inferred from homology"/>
<keyword evidence="8 10" id="KW-0472">Membrane</keyword>
<keyword evidence="13" id="KW-1185">Reference proteome</keyword>
<dbReference type="GeneID" id="36517279"/>
<dbReference type="PANTHER" id="PTHR46181">
    <property type="entry name" value="MITOCHONDRIAL GLYCINE TRANSPORTER"/>
    <property type="match status" value="1"/>
</dbReference>
<dbReference type="GO" id="GO:0015187">
    <property type="term" value="F:glycine transmembrane transporter activity"/>
    <property type="evidence" value="ECO:0007669"/>
    <property type="project" value="UniProtKB-UniRule"/>
</dbReference>
<evidence type="ECO:0000256" key="7">
    <source>
        <dbReference type="ARBA" id="ARBA00023128"/>
    </source>
</evidence>
<gene>
    <name evidence="12" type="ORF">B9G98_03531</name>
</gene>
<keyword evidence="2 10" id="KW-0813">Transport</keyword>
<dbReference type="OrthoDB" id="1924968at2759"/>
<dbReference type="FunFam" id="1.50.40.10:FF:000103">
    <property type="entry name" value="Mitochondrial glycine transporter"/>
    <property type="match status" value="1"/>
</dbReference>
<dbReference type="Proteomes" id="UP000238350">
    <property type="component" value="Unassembled WGS sequence"/>
</dbReference>
<organism evidence="12 13">
    <name type="scientific">Wickerhamiella sorbophila</name>
    <dbReference type="NCBI Taxonomy" id="45607"/>
    <lineage>
        <taxon>Eukaryota</taxon>
        <taxon>Fungi</taxon>
        <taxon>Dikarya</taxon>
        <taxon>Ascomycota</taxon>
        <taxon>Saccharomycotina</taxon>
        <taxon>Dipodascomycetes</taxon>
        <taxon>Dipodascales</taxon>
        <taxon>Trichomonascaceae</taxon>
        <taxon>Wickerhamiella</taxon>
    </lineage>
</organism>
<dbReference type="InterPro" id="IPR018108">
    <property type="entry name" value="MCP_transmembrane"/>
</dbReference>
<dbReference type="GO" id="GO:0005743">
    <property type="term" value="C:mitochondrial inner membrane"/>
    <property type="evidence" value="ECO:0007669"/>
    <property type="project" value="UniProtKB-SubCell"/>
</dbReference>
<feature type="repeat" description="Solcar" evidence="11">
    <location>
        <begin position="201"/>
        <end position="285"/>
    </location>
</feature>